<evidence type="ECO:0000313" key="4">
    <source>
        <dbReference type="Proteomes" id="UP000002596"/>
    </source>
</evidence>
<protein>
    <recommendedName>
        <fullName evidence="2">DUF4189 domain-containing protein</fullName>
    </recommendedName>
</protein>
<dbReference type="STRING" id="397945.Aave_2499"/>
<dbReference type="AlphaFoldDB" id="A1TQ34"/>
<feature type="signal peptide" evidence="1">
    <location>
        <begin position="1"/>
        <end position="24"/>
    </location>
</feature>
<gene>
    <name evidence="3" type="ordered locus">Aave_2499</name>
</gene>
<sequence length="165" mass="17192">MHMKFHTTCPLLLTVFIAVSSLHAQTACPSGVAAGSARCGPGGDSGDSAPPRPTGHWVKTWGALVSSNQAGGAWSSKGKDSEADARQDALTRCQAQGAPDCKVDATFFNQCIAVSGSSAQRGVFTNTGKNKEVAGSRALKDCQDSGRANCAVVFSECTDPYFVRY</sequence>
<accession>A1TQ34</accession>
<reference evidence="3 4" key="1">
    <citation type="submission" date="2006-12" db="EMBL/GenBank/DDBJ databases">
        <title>Complete sequence of Acidovorax avenae subsp. citrulli AAC00-1.</title>
        <authorList>
            <consortium name="US DOE Joint Genome Institute"/>
            <person name="Copeland A."/>
            <person name="Lucas S."/>
            <person name="Lapidus A."/>
            <person name="Barry K."/>
            <person name="Detter J.C."/>
            <person name="Glavina del Rio T."/>
            <person name="Dalin E."/>
            <person name="Tice H."/>
            <person name="Pitluck S."/>
            <person name="Kiss H."/>
            <person name="Brettin T."/>
            <person name="Bruce D."/>
            <person name="Han C."/>
            <person name="Tapia R."/>
            <person name="Gilna P."/>
            <person name="Schmutz J."/>
            <person name="Larimer F."/>
            <person name="Land M."/>
            <person name="Hauser L."/>
            <person name="Kyrpides N."/>
            <person name="Kim E."/>
            <person name="Stahl D."/>
            <person name="Richardson P."/>
        </authorList>
    </citation>
    <scope>NUCLEOTIDE SEQUENCE [LARGE SCALE GENOMIC DNA]</scope>
    <source>
        <strain evidence="3 4">AAC00-1</strain>
    </source>
</reference>
<evidence type="ECO:0000259" key="2">
    <source>
        <dbReference type="Pfam" id="PF13827"/>
    </source>
</evidence>
<dbReference type="InterPro" id="IPR025240">
    <property type="entry name" value="DUF4189"/>
</dbReference>
<dbReference type="Proteomes" id="UP000002596">
    <property type="component" value="Chromosome"/>
</dbReference>
<dbReference type="Pfam" id="PF13827">
    <property type="entry name" value="DUF4189"/>
    <property type="match status" value="1"/>
</dbReference>
<evidence type="ECO:0000256" key="1">
    <source>
        <dbReference type="SAM" id="SignalP"/>
    </source>
</evidence>
<feature type="domain" description="DUF4189" evidence="2">
    <location>
        <begin position="61"/>
        <end position="157"/>
    </location>
</feature>
<evidence type="ECO:0000313" key="3">
    <source>
        <dbReference type="EMBL" id="ABM33072.1"/>
    </source>
</evidence>
<dbReference type="HOGENOM" id="CLU_127166_0_0_4"/>
<dbReference type="EMBL" id="CP000512">
    <property type="protein sequence ID" value="ABM33072.1"/>
    <property type="molecule type" value="Genomic_DNA"/>
</dbReference>
<dbReference type="KEGG" id="aav:Aave_2499"/>
<name>A1TQ34_PARC0</name>
<organism evidence="3 4">
    <name type="scientific">Paracidovorax citrulli (strain AAC00-1)</name>
    <name type="common">Acidovorax citrulli</name>
    <dbReference type="NCBI Taxonomy" id="397945"/>
    <lineage>
        <taxon>Bacteria</taxon>
        <taxon>Pseudomonadati</taxon>
        <taxon>Pseudomonadota</taxon>
        <taxon>Betaproteobacteria</taxon>
        <taxon>Burkholderiales</taxon>
        <taxon>Comamonadaceae</taxon>
        <taxon>Paracidovorax</taxon>
    </lineage>
</organism>
<dbReference type="eggNOG" id="ENOG5033954">
    <property type="taxonomic scope" value="Bacteria"/>
</dbReference>
<proteinExistence type="predicted"/>
<feature type="chain" id="PRO_5002638330" description="DUF4189 domain-containing protein" evidence="1">
    <location>
        <begin position="25"/>
        <end position="165"/>
    </location>
</feature>
<keyword evidence="1" id="KW-0732">Signal</keyword>